<comment type="subcellular location">
    <subcellularLocation>
        <location evidence="1">Membrane</location>
        <topology evidence="1">Multi-pass membrane protein</topology>
    </subcellularLocation>
</comment>
<dbReference type="AlphaFoldDB" id="A0A834V8S5"/>
<evidence type="ECO:0000256" key="2">
    <source>
        <dbReference type="ARBA" id="ARBA00022516"/>
    </source>
</evidence>
<accession>A0A834V8S5</accession>
<reference evidence="16" key="1">
    <citation type="journal article" date="2020" name="PLoS Negl. Trop. Dis.">
        <title>High-quality nuclear genome for Sarcoptes scabiei-A critical resource for a neglected parasite.</title>
        <authorList>
            <person name="Korhonen P.K."/>
            <person name="Gasser R.B."/>
            <person name="Ma G."/>
            <person name="Wang T."/>
            <person name="Stroehlein A.J."/>
            <person name="Young N.D."/>
            <person name="Ang C.S."/>
            <person name="Fernando D.D."/>
            <person name="Lu H.C."/>
            <person name="Taylor S."/>
            <person name="Reynolds S.L."/>
            <person name="Mofiz E."/>
            <person name="Najaraj S.H."/>
            <person name="Gowda H."/>
            <person name="Madugundu A."/>
            <person name="Renuse S."/>
            <person name="Holt D."/>
            <person name="Pandey A."/>
            <person name="Papenfuss A.T."/>
            <person name="Fischer K."/>
        </authorList>
    </citation>
    <scope>NUCLEOTIDE SEQUENCE [LARGE SCALE GENOMIC DNA]</scope>
</reference>
<keyword evidence="4 13" id="KW-0812">Transmembrane</keyword>
<evidence type="ECO:0000256" key="12">
    <source>
        <dbReference type="RuleBase" id="RU003750"/>
    </source>
</evidence>
<dbReference type="EMBL" id="WVUK01000066">
    <property type="protein sequence ID" value="KAF7488517.1"/>
    <property type="molecule type" value="Genomic_DNA"/>
</dbReference>
<evidence type="ECO:0000256" key="9">
    <source>
        <dbReference type="ARBA" id="ARBA00023264"/>
    </source>
</evidence>
<keyword evidence="3 12" id="KW-0808">Transferase</keyword>
<dbReference type="GO" id="GO:0016020">
    <property type="term" value="C:membrane"/>
    <property type="evidence" value="ECO:0007669"/>
    <property type="project" value="UniProtKB-SubCell"/>
</dbReference>
<evidence type="ECO:0000256" key="3">
    <source>
        <dbReference type="ARBA" id="ARBA00022679"/>
    </source>
</evidence>
<evidence type="ECO:0000256" key="10">
    <source>
        <dbReference type="ARBA" id="ARBA00039001"/>
    </source>
</evidence>
<evidence type="ECO:0000256" key="13">
    <source>
        <dbReference type="SAM" id="Phobius"/>
    </source>
</evidence>
<evidence type="ECO:0000313" key="16">
    <source>
        <dbReference type="Proteomes" id="UP000070412"/>
    </source>
</evidence>
<keyword evidence="8" id="KW-0594">Phospholipid biosynthesis</keyword>
<reference evidence="15" key="3">
    <citation type="submission" date="2022-06" db="UniProtKB">
        <authorList>
            <consortium name="EnsemblMetazoa"/>
        </authorList>
    </citation>
    <scope>IDENTIFICATION</scope>
</reference>
<dbReference type="EC" id="2.7.8.41" evidence="10"/>
<comment type="similarity">
    <text evidence="12">Belongs to the CDP-alcohol phosphatidyltransferase class-I family.</text>
</comment>
<proteinExistence type="inferred from homology"/>
<dbReference type="PANTHER" id="PTHR14269">
    <property type="entry name" value="CDP-DIACYLGLYCEROL--GLYCEROL-3-PHOSPHATE 3-PHOSPHATIDYLTRANSFERASE-RELATED"/>
    <property type="match status" value="1"/>
</dbReference>
<keyword evidence="16" id="KW-1185">Reference proteome</keyword>
<feature type="transmembrane region" description="Helical" evidence="13">
    <location>
        <begin position="181"/>
        <end position="200"/>
    </location>
</feature>
<dbReference type="InterPro" id="IPR050324">
    <property type="entry name" value="CDP-alcohol_PTase-I"/>
</dbReference>
<evidence type="ECO:0000256" key="7">
    <source>
        <dbReference type="ARBA" id="ARBA00023136"/>
    </source>
</evidence>
<dbReference type="OrthoDB" id="10020554at2759"/>
<dbReference type="InterPro" id="IPR000462">
    <property type="entry name" value="CDP-OH_P_trans"/>
</dbReference>
<gene>
    <name evidence="14" type="ORF">SSS_3842</name>
</gene>
<evidence type="ECO:0000256" key="8">
    <source>
        <dbReference type="ARBA" id="ARBA00023209"/>
    </source>
</evidence>
<name>A0A834V8S5_SARSC</name>
<evidence type="ECO:0000313" key="15">
    <source>
        <dbReference type="EnsemblMetazoa" id="KAF7488517.1"/>
    </source>
</evidence>
<evidence type="ECO:0000256" key="4">
    <source>
        <dbReference type="ARBA" id="ARBA00022692"/>
    </source>
</evidence>
<dbReference type="PROSITE" id="PS00379">
    <property type="entry name" value="CDP_ALCOHOL_P_TRANSF"/>
    <property type="match status" value="1"/>
</dbReference>
<keyword evidence="6" id="KW-0443">Lipid metabolism</keyword>
<protein>
    <recommendedName>
        <fullName evidence="10">cardiolipin synthase (CMP-forming)</fullName>
        <ecNumber evidence="10">2.7.8.41</ecNumber>
    </recommendedName>
</protein>
<evidence type="ECO:0000256" key="5">
    <source>
        <dbReference type="ARBA" id="ARBA00022989"/>
    </source>
</evidence>
<dbReference type="GO" id="GO:0032049">
    <property type="term" value="P:cardiolipin biosynthetic process"/>
    <property type="evidence" value="ECO:0007669"/>
    <property type="project" value="TreeGrafter"/>
</dbReference>
<comment type="catalytic activity">
    <reaction evidence="11">
        <text>a CDP-1,2-diacyl-sn-glycerol + a 1,2-diacyl-sn-glycero-3-phospho-(1'-sn-glycerol) = a cardiolipin + CMP + H(+)</text>
        <dbReference type="Rhea" id="RHEA:32931"/>
        <dbReference type="ChEBI" id="CHEBI:15378"/>
        <dbReference type="ChEBI" id="CHEBI:58332"/>
        <dbReference type="ChEBI" id="CHEBI:60377"/>
        <dbReference type="ChEBI" id="CHEBI:62237"/>
        <dbReference type="ChEBI" id="CHEBI:64716"/>
        <dbReference type="EC" id="2.7.8.41"/>
    </reaction>
</comment>
<dbReference type="OMA" id="ICMARIA"/>
<dbReference type="InterPro" id="IPR048254">
    <property type="entry name" value="CDP_ALCOHOL_P_TRANSF_CS"/>
</dbReference>
<organism evidence="14">
    <name type="scientific">Sarcoptes scabiei</name>
    <name type="common">Itch mite</name>
    <name type="synonym">Acarus scabiei</name>
    <dbReference type="NCBI Taxonomy" id="52283"/>
    <lineage>
        <taxon>Eukaryota</taxon>
        <taxon>Metazoa</taxon>
        <taxon>Ecdysozoa</taxon>
        <taxon>Arthropoda</taxon>
        <taxon>Chelicerata</taxon>
        <taxon>Arachnida</taxon>
        <taxon>Acari</taxon>
        <taxon>Acariformes</taxon>
        <taxon>Sarcoptiformes</taxon>
        <taxon>Astigmata</taxon>
        <taxon>Psoroptidia</taxon>
        <taxon>Sarcoptoidea</taxon>
        <taxon>Sarcoptidae</taxon>
        <taxon>Sarcoptinae</taxon>
        <taxon>Sarcoptes</taxon>
    </lineage>
</organism>
<keyword evidence="9" id="KW-1208">Phospholipid metabolism</keyword>
<dbReference type="Proteomes" id="UP000070412">
    <property type="component" value="Unassembled WGS sequence"/>
</dbReference>
<sequence>MIALSSRLIRSHHSQSIIKFSRSLIGNFHFSKQNFLNSRRYLLLFSIRSNFIHRFEKSKNSIFLPFRSSTLLNRHCSSKQNPSDRDEENLASSKILTPPNLLCLFRIAMTPIIGFLIIGSDFPSALILCAISAITDFLDGWIARTFHCESKLGAVLDPLADKLLIATLALTLTYVDLIPLWLTSLIFLRDFLIVLGGFYMRFKSLQSPITLSKFFDIDTFSVSKYRPTFISKLNTGLQLSLVLATLSFSLTTEYLNQYEIILNFLQLITGVTTFWSGIIYLKRL</sequence>
<dbReference type="GO" id="GO:0043337">
    <property type="term" value="F:cardiolipin synthase (CMP-forming)"/>
    <property type="evidence" value="ECO:0007669"/>
    <property type="project" value="UniProtKB-EC"/>
</dbReference>
<reference evidence="14" key="2">
    <citation type="submission" date="2020-01" db="EMBL/GenBank/DDBJ databases">
        <authorList>
            <person name="Korhonen P.K.K."/>
            <person name="Guangxu M.G."/>
            <person name="Wang T.W."/>
            <person name="Stroehlein A.J.S."/>
            <person name="Young N.D."/>
            <person name="Ang C.-S.A."/>
            <person name="Fernando D.W.F."/>
            <person name="Lu H.L."/>
            <person name="Taylor S.T."/>
            <person name="Ehtesham M.E.M."/>
            <person name="Najaraj S.H.N."/>
            <person name="Harsha G.H.G."/>
            <person name="Madugundu A.M."/>
            <person name="Renuse S.R."/>
            <person name="Holt D.H."/>
            <person name="Pandey A.P."/>
            <person name="Papenfuss A.P."/>
            <person name="Gasser R.B.G."/>
            <person name="Fischer K.F."/>
        </authorList>
    </citation>
    <scope>NUCLEOTIDE SEQUENCE</scope>
    <source>
        <strain evidence="14">SSS_KF_BRIS2020</strain>
    </source>
</reference>
<dbReference type="Pfam" id="PF01066">
    <property type="entry name" value="CDP-OH_P_transf"/>
    <property type="match status" value="1"/>
</dbReference>
<dbReference type="Gene3D" id="1.20.120.1760">
    <property type="match status" value="1"/>
</dbReference>
<feature type="transmembrane region" description="Helical" evidence="13">
    <location>
        <begin position="260"/>
        <end position="281"/>
    </location>
</feature>
<dbReference type="PANTHER" id="PTHR14269:SF60">
    <property type="entry name" value="CARDIOLIPIN SYNTHASE (CMP-FORMING)"/>
    <property type="match status" value="1"/>
</dbReference>
<evidence type="ECO:0000256" key="6">
    <source>
        <dbReference type="ARBA" id="ARBA00023098"/>
    </source>
</evidence>
<evidence type="ECO:0000256" key="1">
    <source>
        <dbReference type="ARBA" id="ARBA00004141"/>
    </source>
</evidence>
<keyword evidence="2" id="KW-0444">Lipid biosynthesis</keyword>
<feature type="transmembrane region" description="Helical" evidence="13">
    <location>
        <begin position="229"/>
        <end position="248"/>
    </location>
</feature>
<evidence type="ECO:0000256" key="11">
    <source>
        <dbReference type="ARBA" id="ARBA00047433"/>
    </source>
</evidence>
<dbReference type="GO" id="GO:0005739">
    <property type="term" value="C:mitochondrion"/>
    <property type="evidence" value="ECO:0007669"/>
    <property type="project" value="TreeGrafter"/>
</dbReference>
<dbReference type="EnsemblMetazoa" id="SSS_3842s_mrna">
    <property type="protein sequence ID" value="KAF7488517.1"/>
    <property type="gene ID" value="SSS_3842"/>
</dbReference>
<evidence type="ECO:0000313" key="14">
    <source>
        <dbReference type="EMBL" id="KAF7488517.1"/>
    </source>
</evidence>
<keyword evidence="5 13" id="KW-1133">Transmembrane helix</keyword>
<dbReference type="InterPro" id="IPR043130">
    <property type="entry name" value="CDP-OH_PTrfase_TM_dom"/>
</dbReference>
<keyword evidence="7 13" id="KW-0472">Membrane</keyword>